<accession>A0ABS0UAY7</accession>
<keyword evidence="2" id="KW-1185">Reference proteome</keyword>
<dbReference type="Pfam" id="PF10554">
    <property type="entry name" value="Phage_ASH"/>
    <property type="match status" value="1"/>
</dbReference>
<organism evidence="1 2">
    <name type="scientific">Xenorhabdus lircayensis</name>
    <dbReference type="NCBI Taxonomy" id="2763499"/>
    <lineage>
        <taxon>Bacteria</taxon>
        <taxon>Pseudomonadati</taxon>
        <taxon>Pseudomonadota</taxon>
        <taxon>Gammaproteobacteria</taxon>
        <taxon>Enterobacterales</taxon>
        <taxon>Morganellaceae</taxon>
        <taxon>Xenorhabdus</taxon>
    </lineage>
</organism>
<name>A0ABS0UAY7_9GAMM</name>
<evidence type="ECO:0000313" key="1">
    <source>
        <dbReference type="EMBL" id="MBI6549936.1"/>
    </source>
</evidence>
<evidence type="ECO:0000313" key="2">
    <source>
        <dbReference type="Proteomes" id="UP000696184"/>
    </source>
</evidence>
<gene>
    <name evidence="1" type="ORF">H8A87_14780</name>
</gene>
<reference evidence="1 2" key="1">
    <citation type="submission" date="2020-08" db="EMBL/GenBank/DDBJ databases">
        <title>Description of Xenorhabdus lircayensis sp. nov., the symbiotic bacterium associated with the entomopathogenic nematode Steirnernema unicornum.</title>
        <authorList>
            <person name="Castaneda-Alvarez C."/>
            <person name="Prodan S."/>
            <person name="Zamorano A."/>
            <person name="San-Blas E."/>
            <person name="Aballay E."/>
        </authorList>
    </citation>
    <scope>NUCLEOTIDE SEQUENCE [LARGE SCALE GENOMIC DNA]</scope>
    <source>
        <strain evidence="1 2">VLS</strain>
    </source>
</reference>
<dbReference type="EMBL" id="JACOII010000052">
    <property type="protein sequence ID" value="MBI6549936.1"/>
    <property type="molecule type" value="Genomic_DNA"/>
</dbReference>
<protein>
    <submittedName>
        <fullName evidence="1">Ash family protein</fullName>
    </submittedName>
</protein>
<dbReference type="Proteomes" id="UP000696184">
    <property type="component" value="Unassembled WGS sequence"/>
</dbReference>
<dbReference type="InterPro" id="IPR018880">
    <property type="entry name" value="Phage_P4_Ash"/>
</dbReference>
<sequence length="137" mass="14426">MANMSHPARQFTAPDKNCLPLLVGFGCSDPAPAKAGVRIGTLNKQQAAKHDAPSVFFCAIASQHLSSKAFFVYMYSMVMLAGQPSGWLVPVCTSSSNPVSVTAPIELGTSRGDSFVKQTEIATMALSLPKLTSNSCS</sequence>
<comment type="caution">
    <text evidence="1">The sequence shown here is derived from an EMBL/GenBank/DDBJ whole genome shotgun (WGS) entry which is preliminary data.</text>
</comment>
<dbReference type="RefSeq" id="WP_198690709.1">
    <property type="nucleotide sequence ID" value="NZ_CAWPUD010000052.1"/>
</dbReference>
<proteinExistence type="predicted"/>